<dbReference type="AlphaFoldDB" id="A0AAV7JYN9"/>
<evidence type="ECO:0000313" key="3">
    <source>
        <dbReference type="Proteomes" id="UP001165289"/>
    </source>
</evidence>
<evidence type="ECO:0000259" key="1">
    <source>
        <dbReference type="PROSITE" id="PS50057"/>
    </source>
</evidence>
<dbReference type="InterPro" id="IPR018979">
    <property type="entry name" value="FERM_N"/>
</dbReference>
<gene>
    <name evidence="2" type="ORF">LOD99_2868</name>
</gene>
<dbReference type="EMBL" id="JAKMXF010000233">
    <property type="protein sequence ID" value="KAI6654021.1"/>
    <property type="molecule type" value="Genomic_DNA"/>
</dbReference>
<dbReference type="InterPro" id="IPR029071">
    <property type="entry name" value="Ubiquitin-like_domsf"/>
</dbReference>
<keyword evidence="3" id="KW-1185">Reference proteome</keyword>
<dbReference type="SUPFAM" id="SSF54236">
    <property type="entry name" value="Ubiquitin-like"/>
    <property type="match status" value="1"/>
</dbReference>
<reference evidence="2 3" key="1">
    <citation type="journal article" date="2023" name="BMC Biol.">
        <title>The compact genome of the sponge Oopsacas minuta (Hexactinellida) is lacking key metazoan core genes.</title>
        <authorList>
            <person name="Santini S."/>
            <person name="Schenkelaars Q."/>
            <person name="Jourda C."/>
            <person name="Duchesne M."/>
            <person name="Belahbib H."/>
            <person name="Rocher C."/>
            <person name="Selva M."/>
            <person name="Riesgo A."/>
            <person name="Vervoort M."/>
            <person name="Leys S.P."/>
            <person name="Kodjabachian L."/>
            <person name="Le Bivic A."/>
            <person name="Borchiellini C."/>
            <person name="Claverie J.M."/>
            <person name="Renard E."/>
        </authorList>
    </citation>
    <scope>NUCLEOTIDE SEQUENCE [LARGE SCALE GENOMIC DNA]</scope>
    <source>
        <strain evidence="2">SPO-2</strain>
    </source>
</reference>
<evidence type="ECO:0000313" key="2">
    <source>
        <dbReference type="EMBL" id="KAI6654021.1"/>
    </source>
</evidence>
<organism evidence="2 3">
    <name type="scientific">Oopsacas minuta</name>
    <dbReference type="NCBI Taxonomy" id="111878"/>
    <lineage>
        <taxon>Eukaryota</taxon>
        <taxon>Metazoa</taxon>
        <taxon>Porifera</taxon>
        <taxon>Hexactinellida</taxon>
        <taxon>Hexasterophora</taxon>
        <taxon>Lyssacinosida</taxon>
        <taxon>Leucopsacidae</taxon>
        <taxon>Oopsacas</taxon>
    </lineage>
</organism>
<dbReference type="Gene3D" id="3.10.20.90">
    <property type="entry name" value="Phosphatidylinositol 3-kinase Catalytic Subunit, Chain A, domain 1"/>
    <property type="match status" value="1"/>
</dbReference>
<comment type="caution">
    <text evidence="2">The sequence shown here is derived from an EMBL/GenBank/DDBJ whole genome shotgun (WGS) entry which is preliminary data.</text>
</comment>
<proteinExistence type="predicted"/>
<name>A0AAV7JYN9_9METZ</name>
<dbReference type="Proteomes" id="UP001165289">
    <property type="component" value="Unassembled WGS sequence"/>
</dbReference>
<sequence length="85" mass="10145">MPEVNVRDCYIHLIDGYKLTVQVRPLQLTSDLMNIIANQLKLRDKEYFGLYYEVNGSLRYWDKNGESSYHLYSGRELYRFLRACS</sequence>
<protein>
    <submittedName>
        <fullName evidence="2">FERM domain-containing protein 4A-like</fullName>
    </submittedName>
</protein>
<accession>A0AAV7JYN9</accession>
<feature type="domain" description="FERM" evidence="1">
    <location>
        <begin position="7"/>
        <end position="85"/>
    </location>
</feature>
<dbReference type="Pfam" id="PF09379">
    <property type="entry name" value="FERM_N"/>
    <property type="match status" value="1"/>
</dbReference>
<dbReference type="PROSITE" id="PS50057">
    <property type="entry name" value="FERM_3"/>
    <property type="match status" value="1"/>
</dbReference>
<dbReference type="InterPro" id="IPR000299">
    <property type="entry name" value="FERM_domain"/>
</dbReference>